<dbReference type="GO" id="GO:0043565">
    <property type="term" value="F:sequence-specific DNA binding"/>
    <property type="evidence" value="ECO:0007669"/>
    <property type="project" value="TreeGrafter"/>
</dbReference>
<evidence type="ECO:0000313" key="7">
    <source>
        <dbReference type="EMBL" id="STO38337.1"/>
    </source>
</evidence>
<dbReference type="GeneID" id="77263518"/>
<dbReference type="PANTHER" id="PTHR30537:SF26">
    <property type="entry name" value="GLYCINE CLEAVAGE SYSTEM TRANSCRIPTIONAL ACTIVATOR"/>
    <property type="match status" value="1"/>
</dbReference>
<dbReference type="Proteomes" id="UP000092643">
    <property type="component" value="Unassembled WGS sequence"/>
</dbReference>
<dbReference type="GO" id="GO:0003700">
    <property type="term" value="F:DNA-binding transcription factor activity"/>
    <property type="evidence" value="ECO:0007669"/>
    <property type="project" value="InterPro"/>
</dbReference>
<dbReference type="OrthoDB" id="5526340at2"/>
<evidence type="ECO:0000313" key="8">
    <source>
        <dbReference type="EMBL" id="WIM78665.1"/>
    </source>
</evidence>
<name>A0A0A2YRT0_9PAST</name>
<comment type="similarity">
    <text evidence="1">Belongs to the LysR transcriptional regulatory family.</text>
</comment>
<evidence type="ECO:0000313" key="9">
    <source>
        <dbReference type="Proteomes" id="UP000092643"/>
    </source>
</evidence>
<evidence type="ECO:0000256" key="4">
    <source>
        <dbReference type="ARBA" id="ARBA00023163"/>
    </source>
</evidence>
<dbReference type="Proteomes" id="UP001226750">
    <property type="component" value="Chromosome"/>
</dbReference>
<dbReference type="GO" id="GO:0006351">
    <property type="term" value="P:DNA-templated transcription"/>
    <property type="evidence" value="ECO:0007669"/>
    <property type="project" value="TreeGrafter"/>
</dbReference>
<evidence type="ECO:0000256" key="3">
    <source>
        <dbReference type="ARBA" id="ARBA00023125"/>
    </source>
</evidence>
<dbReference type="PATRIC" id="fig|750.21.peg.930"/>
<reference evidence="8 11" key="3">
    <citation type="submission" date="2023-06" db="EMBL/GenBank/DDBJ databases">
        <title>Complete Genome Sequence of Gallibacterium anatis Strain BJF12, Isolated from a chicken with diarrhea.</title>
        <authorList>
            <person name="Guo F."/>
            <person name="Bu W."/>
            <person name="Xu F."/>
            <person name="Wen T."/>
        </authorList>
    </citation>
    <scope>NUCLEOTIDE SEQUENCE [LARGE SCALE GENOMIC DNA]</scope>
    <source>
        <strain evidence="8 11">BJF12</strain>
    </source>
</reference>
<dbReference type="InterPro" id="IPR000847">
    <property type="entry name" value="LysR_HTH_N"/>
</dbReference>
<dbReference type="Proteomes" id="UP000254232">
    <property type="component" value="Unassembled WGS sequence"/>
</dbReference>
<dbReference type="PRINTS" id="PR00039">
    <property type="entry name" value="HTHLYSR"/>
</dbReference>
<keyword evidence="2" id="KW-0805">Transcription regulation</keyword>
<dbReference type="EMBL" id="JTJO01000037">
    <property type="protein sequence ID" value="OBW97917.1"/>
    <property type="molecule type" value="Genomic_DNA"/>
</dbReference>
<dbReference type="EMBL" id="UGGZ01000001">
    <property type="protein sequence ID" value="STO38337.1"/>
    <property type="molecule type" value="Genomic_DNA"/>
</dbReference>
<dbReference type="PANTHER" id="PTHR30537">
    <property type="entry name" value="HTH-TYPE TRANSCRIPTIONAL REGULATOR"/>
    <property type="match status" value="1"/>
</dbReference>
<accession>A0A0A2YRT0</accession>
<dbReference type="SUPFAM" id="SSF46785">
    <property type="entry name" value="Winged helix' DNA-binding domain"/>
    <property type="match status" value="1"/>
</dbReference>
<evidence type="ECO:0000256" key="2">
    <source>
        <dbReference type="ARBA" id="ARBA00023015"/>
    </source>
</evidence>
<protein>
    <submittedName>
        <fullName evidence="7">Gcv operon activator</fullName>
    </submittedName>
    <submittedName>
        <fullName evidence="6">LysR family transcriptional regulator</fullName>
    </submittedName>
</protein>
<dbReference type="InterPro" id="IPR036388">
    <property type="entry name" value="WH-like_DNA-bd_sf"/>
</dbReference>
<dbReference type="InterPro" id="IPR005119">
    <property type="entry name" value="LysR_subst-bd"/>
</dbReference>
<organism evidence="6 9">
    <name type="scientific">Gallibacterium anatis</name>
    <dbReference type="NCBI Taxonomy" id="750"/>
    <lineage>
        <taxon>Bacteria</taxon>
        <taxon>Pseudomonadati</taxon>
        <taxon>Pseudomonadota</taxon>
        <taxon>Gammaproteobacteria</taxon>
        <taxon>Pasteurellales</taxon>
        <taxon>Pasteurellaceae</taxon>
        <taxon>Gallibacterium</taxon>
    </lineage>
</organism>
<sequence length="305" mass="34636">MLCFRKYPSTTAMQCFETAARHLSFTKAAQELHMTQSAVSKQVAQLEDLLQLQLFERSSQSLYLTPVGKKFYIEIENILKQIELSTIDVMAHGAETETLNLVSHPTFCARWLVPALKGFGKANPKIHLDIKEMTAPFFLEDHNIDAAFLHGDGVWTGMKSILLFDEEMVAVCRPDYLKQPLQTLSDISQYILLQSNSRPSAWHYYFQAQNVCLSGSFIGPRFETFYTCIAAAENGCGIALVPKIMVQKELDSGQLVKAWHYKFKGMGGYYLAYPCNKESTPKVKIIIQWIKNYLEKTANEKMECS</sequence>
<dbReference type="AlphaFoldDB" id="A0A0A2YRT0"/>
<gene>
    <name evidence="7" type="primary">gcvA_3</name>
    <name evidence="7" type="ORF">NCTC11413_01466</name>
    <name evidence="8" type="ORF">QP018_07720</name>
    <name evidence="6" type="ORF">QV03_08240</name>
</gene>
<dbReference type="InterPro" id="IPR036390">
    <property type="entry name" value="WH_DNA-bd_sf"/>
</dbReference>
<dbReference type="Pfam" id="PF00126">
    <property type="entry name" value="HTH_1"/>
    <property type="match status" value="1"/>
</dbReference>
<dbReference type="Gene3D" id="3.40.190.10">
    <property type="entry name" value="Periplasmic binding protein-like II"/>
    <property type="match status" value="2"/>
</dbReference>
<dbReference type="Gene3D" id="1.10.10.10">
    <property type="entry name" value="Winged helix-like DNA-binding domain superfamily/Winged helix DNA-binding domain"/>
    <property type="match status" value="1"/>
</dbReference>
<dbReference type="InterPro" id="IPR058163">
    <property type="entry name" value="LysR-type_TF_proteobact-type"/>
</dbReference>
<reference evidence="7 10" key="2">
    <citation type="submission" date="2018-06" db="EMBL/GenBank/DDBJ databases">
        <authorList>
            <consortium name="Pathogen Informatics"/>
            <person name="Doyle S."/>
        </authorList>
    </citation>
    <scope>NUCLEOTIDE SEQUENCE [LARGE SCALE GENOMIC DNA]</scope>
    <source>
        <strain evidence="7 10">NCTC11413</strain>
    </source>
</reference>
<proteinExistence type="inferred from homology"/>
<keyword evidence="11" id="KW-1185">Reference proteome</keyword>
<dbReference type="EMBL" id="CP126975">
    <property type="protein sequence ID" value="WIM78665.1"/>
    <property type="molecule type" value="Genomic_DNA"/>
</dbReference>
<keyword evidence="3" id="KW-0238">DNA-binding</keyword>
<evidence type="ECO:0000313" key="10">
    <source>
        <dbReference type="Proteomes" id="UP000254232"/>
    </source>
</evidence>
<reference evidence="6 9" key="1">
    <citation type="submission" date="2014-11" db="EMBL/GenBank/DDBJ databases">
        <title>Pan-genome of Gallibacterium spp.</title>
        <authorList>
            <person name="Kudirkiene E."/>
            <person name="Bojesen A.M."/>
        </authorList>
    </citation>
    <scope>NUCLEOTIDE SEQUENCE [LARGE SCALE GENOMIC DNA]</scope>
    <source>
        <strain evidence="6 9">F 279</strain>
    </source>
</reference>
<dbReference type="PROSITE" id="PS50931">
    <property type="entry name" value="HTH_LYSR"/>
    <property type="match status" value="1"/>
</dbReference>
<evidence type="ECO:0000256" key="1">
    <source>
        <dbReference type="ARBA" id="ARBA00009437"/>
    </source>
</evidence>
<feature type="domain" description="HTH lysR-type" evidence="5">
    <location>
        <begin position="8"/>
        <end position="65"/>
    </location>
</feature>
<keyword evidence="4" id="KW-0804">Transcription</keyword>
<evidence type="ECO:0000313" key="6">
    <source>
        <dbReference type="EMBL" id="OBW97917.1"/>
    </source>
</evidence>
<dbReference type="RefSeq" id="WP_018347161.1">
    <property type="nucleotide sequence ID" value="NZ_AP035889.1"/>
</dbReference>
<evidence type="ECO:0000313" key="11">
    <source>
        <dbReference type="Proteomes" id="UP001226750"/>
    </source>
</evidence>
<evidence type="ECO:0000259" key="5">
    <source>
        <dbReference type="PROSITE" id="PS50931"/>
    </source>
</evidence>
<dbReference type="Pfam" id="PF03466">
    <property type="entry name" value="LysR_substrate"/>
    <property type="match status" value="1"/>
</dbReference>
<dbReference type="FunFam" id="1.10.10.10:FF:000038">
    <property type="entry name" value="Glycine cleavage system transcriptional activator"/>
    <property type="match status" value="1"/>
</dbReference>
<dbReference type="SUPFAM" id="SSF53850">
    <property type="entry name" value="Periplasmic binding protein-like II"/>
    <property type="match status" value="1"/>
</dbReference>